<keyword evidence="3" id="KW-1185">Reference proteome</keyword>
<dbReference type="AlphaFoldDB" id="A0A2J6Q3I1"/>
<organism evidence="2 3">
    <name type="scientific">Hyaloscypha hepaticicola</name>
    <dbReference type="NCBI Taxonomy" id="2082293"/>
    <lineage>
        <taxon>Eukaryota</taxon>
        <taxon>Fungi</taxon>
        <taxon>Dikarya</taxon>
        <taxon>Ascomycota</taxon>
        <taxon>Pezizomycotina</taxon>
        <taxon>Leotiomycetes</taxon>
        <taxon>Helotiales</taxon>
        <taxon>Hyaloscyphaceae</taxon>
        <taxon>Hyaloscypha</taxon>
    </lineage>
</organism>
<dbReference type="InterPro" id="IPR016040">
    <property type="entry name" value="NAD(P)-bd_dom"/>
</dbReference>
<feature type="domain" description="NAD(P)-binding" evidence="1">
    <location>
        <begin position="7"/>
        <end position="180"/>
    </location>
</feature>
<accession>A0A2J6Q3I1</accession>
<protein>
    <recommendedName>
        <fullName evidence="1">NAD(P)-binding domain-containing protein</fullName>
    </recommendedName>
</protein>
<sequence>MKVILSGATGFIGGEVLHQALAHPAITSLVCLTRRCLPEAATSNPKLKVITITDFLSYPPEILSQLEGAESCIWAMGNPAHKAKSLEESRNVDIQYMLAAAEAFTNALAPPLKARGKTFRFVLLSGMLTCRDPHKTLWFMDTTRKMKGEAENGLLALHEKRGSNLDLSIMRPGGVVAKNTLLPKFLVACTSSIKLDELAAVMIDEAVAGANGTRTMECDVLRNRGRELLKGS</sequence>
<dbReference type="EMBL" id="KZ613483">
    <property type="protein sequence ID" value="PMD20811.1"/>
    <property type="molecule type" value="Genomic_DNA"/>
</dbReference>
<dbReference type="Pfam" id="PF13460">
    <property type="entry name" value="NAD_binding_10"/>
    <property type="match status" value="1"/>
</dbReference>
<evidence type="ECO:0000313" key="2">
    <source>
        <dbReference type="EMBL" id="PMD20811.1"/>
    </source>
</evidence>
<dbReference type="Gene3D" id="3.40.50.720">
    <property type="entry name" value="NAD(P)-binding Rossmann-like Domain"/>
    <property type="match status" value="1"/>
</dbReference>
<dbReference type="STRING" id="1745343.A0A2J6Q3I1"/>
<evidence type="ECO:0000259" key="1">
    <source>
        <dbReference type="Pfam" id="PF13460"/>
    </source>
</evidence>
<dbReference type="PANTHER" id="PTHR14097:SF9">
    <property type="entry name" value="EPIMERASE, PUTATIVE (AFU_ORTHOLOGUE AFUA_8G07320)-RELATED"/>
    <property type="match status" value="1"/>
</dbReference>
<dbReference type="Proteomes" id="UP000235672">
    <property type="component" value="Unassembled WGS sequence"/>
</dbReference>
<dbReference type="PANTHER" id="PTHR14097">
    <property type="entry name" value="OXIDOREDUCTASE HTATIP2"/>
    <property type="match status" value="1"/>
</dbReference>
<gene>
    <name evidence="2" type="ORF">NA56DRAFT_626591</name>
</gene>
<dbReference type="OrthoDB" id="3535423at2759"/>
<dbReference type="InterPro" id="IPR036291">
    <property type="entry name" value="NAD(P)-bd_dom_sf"/>
</dbReference>
<evidence type="ECO:0000313" key="3">
    <source>
        <dbReference type="Proteomes" id="UP000235672"/>
    </source>
</evidence>
<name>A0A2J6Q3I1_9HELO</name>
<reference evidence="2 3" key="1">
    <citation type="submission" date="2016-05" db="EMBL/GenBank/DDBJ databases">
        <title>A degradative enzymes factory behind the ericoid mycorrhizal symbiosis.</title>
        <authorList>
            <consortium name="DOE Joint Genome Institute"/>
            <person name="Martino E."/>
            <person name="Morin E."/>
            <person name="Grelet G."/>
            <person name="Kuo A."/>
            <person name="Kohler A."/>
            <person name="Daghino S."/>
            <person name="Barry K."/>
            <person name="Choi C."/>
            <person name="Cichocki N."/>
            <person name="Clum A."/>
            <person name="Copeland A."/>
            <person name="Hainaut M."/>
            <person name="Haridas S."/>
            <person name="Labutti K."/>
            <person name="Lindquist E."/>
            <person name="Lipzen A."/>
            <person name="Khouja H.-R."/>
            <person name="Murat C."/>
            <person name="Ohm R."/>
            <person name="Olson A."/>
            <person name="Spatafora J."/>
            <person name="Veneault-Fourrey C."/>
            <person name="Henrissat B."/>
            <person name="Grigoriev I."/>
            <person name="Martin F."/>
            <person name="Perotto S."/>
        </authorList>
    </citation>
    <scope>NUCLEOTIDE SEQUENCE [LARGE SCALE GENOMIC DNA]</scope>
    <source>
        <strain evidence="2 3">UAMH 7357</strain>
    </source>
</reference>
<dbReference type="SUPFAM" id="SSF51735">
    <property type="entry name" value="NAD(P)-binding Rossmann-fold domains"/>
    <property type="match status" value="1"/>
</dbReference>
<proteinExistence type="predicted"/>